<reference evidence="2" key="1">
    <citation type="submission" date="2020-02" db="EMBL/GenBank/DDBJ databases">
        <authorList>
            <person name="Meier V. D."/>
        </authorList>
    </citation>
    <scope>NUCLEOTIDE SEQUENCE</scope>
    <source>
        <strain evidence="2">AVDCRST_MAG75</strain>
    </source>
</reference>
<feature type="compositionally biased region" description="Acidic residues" evidence="1">
    <location>
        <begin position="30"/>
        <end position="60"/>
    </location>
</feature>
<accession>A0A6J4NST0</accession>
<dbReference type="EMBL" id="CADCUO010000089">
    <property type="protein sequence ID" value="CAA9390677.1"/>
    <property type="molecule type" value="Genomic_DNA"/>
</dbReference>
<evidence type="ECO:0000256" key="1">
    <source>
        <dbReference type="SAM" id="MobiDB-lite"/>
    </source>
</evidence>
<dbReference type="InterPro" id="IPR023869">
    <property type="entry name" value="tRNA_Adeno_NH3ase_assoc_put"/>
</dbReference>
<evidence type="ECO:0008006" key="3">
    <source>
        <dbReference type="Google" id="ProtNLM"/>
    </source>
</evidence>
<dbReference type="AlphaFoldDB" id="A0A6J4NST0"/>
<organism evidence="2">
    <name type="scientific">uncultured Propionibacteriaceae bacterium</name>
    <dbReference type="NCBI Taxonomy" id="257457"/>
    <lineage>
        <taxon>Bacteria</taxon>
        <taxon>Bacillati</taxon>
        <taxon>Actinomycetota</taxon>
        <taxon>Actinomycetes</taxon>
        <taxon>Propionibacteriales</taxon>
        <taxon>Propionibacteriaceae</taxon>
        <taxon>environmental samples</taxon>
    </lineage>
</organism>
<dbReference type="NCBIfam" id="TIGR03941">
    <property type="entry name" value="tRNA_deam_assoc"/>
    <property type="match status" value="1"/>
</dbReference>
<sequence>MTEFDADEYVAFDLDRPAGENKAAQRVSVDDGDEPDDEDLDADEDDDDDDDDDDGDDDLEDAAEDEIDFVIAAYREDGQPQVQALSYELANELEEMVAQLRRLPGDAGAIGFVSLVEEVFVIVRVRGQHVQVLLSDGAAAADWPIARDVADYLGVDIPDAEDEDEPMGDLGLLADLGVSEFDLIGILDNLDLGSDLMLMEIADKINIGPQFRKIAEAAFPS</sequence>
<name>A0A6J4NST0_9ACTN</name>
<gene>
    <name evidence="2" type="ORF">AVDCRST_MAG75-1549</name>
</gene>
<feature type="compositionally biased region" description="Acidic residues" evidence="1">
    <location>
        <begin position="1"/>
        <end position="10"/>
    </location>
</feature>
<feature type="region of interest" description="Disordered" evidence="1">
    <location>
        <begin position="1"/>
        <end position="60"/>
    </location>
</feature>
<evidence type="ECO:0000313" key="2">
    <source>
        <dbReference type="EMBL" id="CAA9390677.1"/>
    </source>
</evidence>
<protein>
    <recommendedName>
        <fullName evidence="3">tRNA adenosine deaminase-associated protein</fullName>
    </recommendedName>
</protein>
<proteinExistence type="predicted"/>